<reference evidence="2" key="3">
    <citation type="submission" date="2025-09" db="UniProtKB">
        <authorList>
            <consortium name="Ensembl"/>
        </authorList>
    </citation>
    <scope>IDENTIFICATION</scope>
</reference>
<dbReference type="Proteomes" id="UP000694395">
    <property type="component" value="Chromosome 8"/>
</dbReference>
<sequence>MVWLQVRVGCVLFLRLQGKGGRHKLTQPQSQKLYLLRLLETAAGNVTKIKFLLSDKLLRGRLDLFTVRNDRRLQTSPSTSSPRNSSFPTSETSSISGLRNFR</sequence>
<proteinExistence type="predicted"/>
<dbReference type="AlphaFoldDB" id="A0A8K9WM36"/>
<dbReference type="Ensembl" id="ENSOMYT00000139830.1">
    <property type="protein sequence ID" value="ENSOMYP00000109969.1"/>
    <property type="gene ID" value="ENSOMYG00000067475.1"/>
</dbReference>
<accession>A0A8K9WM36</accession>
<reference evidence="2" key="1">
    <citation type="submission" date="2020-07" db="EMBL/GenBank/DDBJ databases">
        <title>A long reads based de novo assembly of the rainbow trout Arlee double haploid line genome.</title>
        <authorList>
            <person name="Gao G."/>
            <person name="Palti Y."/>
        </authorList>
    </citation>
    <scope>NUCLEOTIDE SEQUENCE [LARGE SCALE GENOMIC DNA]</scope>
</reference>
<protein>
    <submittedName>
        <fullName evidence="2">Uncharacterized protein</fullName>
    </submittedName>
</protein>
<evidence type="ECO:0000313" key="2">
    <source>
        <dbReference type="Ensembl" id="ENSOMYP00000109969.1"/>
    </source>
</evidence>
<evidence type="ECO:0000313" key="3">
    <source>
        <dbReference type="Proteomes" id="UP000694395"/>
    </source>
</evidence>
<keyword evidence="3" id="KW-1185">Reference proteome</keyword>
<feature type="region of interest" description="Disordered" evidence="1">
    <location>
        <begin position="73"/>
        <end position="102"/>
    </location>
</feature>
<name>A0A8K9WM36_ONCMY</name>
<organism evidence="2 3">
    <name type="scientific">Oncorhynchus mykiss</name>
    <name type="common">Rainbow trout</name>
    <name type="synonym">Salmo gairdneri</name>
    <dbReference type="NCBI Taxonomy" id="8022"/>
    <lineage>
        <taxon>Eukaryota</taxon>
        <taxon>Metazoa</taxon>
        <taxon>Chordata</taxon>
        <taxon>Craniata</taxon>
        <taxon>Vertebrata</taxon>
        <taxon>Euteleostomi</taxon>
        <taxon>Actinopterygii</taxon>
        <taxon>Neopterygii</taxon>
        <taxon>Teleostei</taxon>
        <taxon>Protacanthopterygii</taxon>
        <taxon>Salmoniformes</taxon>
        <taxon>Salmonidae</taxon>
        <taxon>Salmoninae</taxon>
        <taxon>Oncorhynchus</taxon>
    </lineage>
</organism>
<reference evidence="2" key="2">
    <citation type="submission" date="2025-08" db="UniProtKB">
        <authorList>
            <consortium name="Ensembl"/>
        </authorList>
    </citation>
    <scope>IDENTIFICATION</scope>
</reference>
<evidence type="ECO:0000256" key="1">
    <source>
        <dbReference type="SAM" id="MobiDB-lite"/>
    </source>
</evidence>
<feature type="compositionally biased region" description="Low complexity" evidence="1">
    <location>
        <begin position="75"/>
        <end position="96"/>
    </location>
</feature>